<sequence>MSELKTNVTVDLLVMAAVSLNYTQKSRAIGEGERHCVRKRKDKKLFEFYGESAEQTLHRTT</sequence>
<evidence type="ECO:0000313" key="1">
    <source>
        <dbReference type="EMBL" id="KFD67133.1"/>
    </source>
</evidence>
<dbReference type="Proteomes" id="UP000030758">
    <property type="component" value="Unassembled WGS sequence"/>
</dbReference>
<gene>
    <name evidence="1" type="ORF">M514_20753</name>
</gene>
<reference evidence="1" key="1">
    <citation type="journal article" date="2014" name="Nat. Genet.">
        <title>Genome and transcriptome of the porcine whipworm Trichuris suis.</title>
        <authorList>
            <person name="Jex A.R."/>
            <person name="Nejsum P."/>
            <person name="Schwarz E.M."/>
            <person name="Hu L."/>
            <person name="Young N.D."/>
            <person name="Hall R.S."/>
            <person name="Korhonen P.K."/>
            <person name="Liao S."/>
            <person name="Thamsborg S."/>
            <person name="Xia J."/>
            <person name="Xu P."/>
            <person name="Wang S."/>
            <person name="Scheerlinck J.P."/>
            <person name="Hofmann A."/>
            <person name="Sternberg P.W."/>
            <person name="Wang J."/>
            <person name="Gasser R.B."/>
        </authorList>
    </citation>
    <scope>NUCLEOTIDE SEQUENCE [LARGE SCALE GENOMIC DNA]</scope>
    <source>
        <strain evidence="1">DCEP-RM93F</strain>
    </source>
</reference>
<dbReference type="AlphaFoldDB" id="A0A085NCD7"/>
<accession>A0A085NCD7</accession>
<name>A0A085NCD7_9BILA</name>
<proteinExistence type="predicted"/>
<protein>
    <submittedName>
        <fullName evidence="1">Uncharacterized protein</fullName>
    </submittedName>
</protein>
<dbReference type="EMBL" id="KL367518">
    <property type="protein sequence ID" value="KFD67133.1"/>
    <property type="molecule type" value="Genomic_DNA"/>
</dbReference>
<organism evidence="1">
    <name type="scientific">Trichuris suis</name>
    <name type="common">pig whipworm</name>
    <dbReference type="NCBI Taxonomy" id="68888"/>
    <lineage>
        <taxon>Eukaryota</taxon>
        <taxon>Metazoa</taxon>
        <taxon>Ecdysozoa</taxon>
        <taxon>Nematoda</taxon>
        <taxon>Enoplea</taxon>
        <taxon>Dorylaimia</taxon>
        <taxon>Trichinellida</taxon>
        <taxon>Trichuridae</taxon>
        <taxon>Trichuris</taxon>
    </lineage>
</organism>